<comment type="caution">
    <text evidence="1">The sequence shown here is derived from an EMBL/GenBank/DDBJ whole genome shotgun (WGS) entry which is preliminary data.</text>
</comment>
<evidence type="ECO:0000313" key="1">
    <source>
        <dbReference type="EMBL" id="KAG0424500.1"/>
    </source>
</evidence>
<name>A0AC60PTQ5_IXOPE</name>
<accession>A0AC60PTQ5</accession>
<dbReference type="Proteomes" id="UP000805193">
    <property type="component" value="Unassembled WGS sequence"/>
</dbReference>
<sequence length="426" mass="47994">MANPVDTPAVTADDEADSAAPSENQSPPLPEVSALVVELQARVAEQAAQVSQLTCNLQRAREELTEAKNEVLKLTRHMELLEDSNQKLQQKLSQRFSINCFKDRPDDVQFYTGLPNYDAYLCLLQHLNPGSSGENIKMWSTSYSQGSKQGRPRSLPPHDELFLVLEVDEDMPPAFREKYPTTRVILDATEIKCQVPSSLTLQSASFSSYKSTNTFKGLIGISPDGTVTFASQLFLGSMSDRECVRQSGFLKLPFDDKDSVMADKGFLISDLLEEINPVYARCVLFYVEVDFSVEASIPPGIWALHLNDSMRSRFGWIPHNPVWRRPKPWAWRGRFAESVNMDGNAALVSEFELPFTDRTPTERENVCGGPDGDRPAGNGRPARRRTNAREMPRGKRQRSDRSGIRFLRGRPLFVVKEHEQQPTREN</sequence>
<protein>
    <submittedName>
        <fullName evidence="1">Uncharacterized protein</fullName>
    </submittedName>
</protein>
<evidence type="ECO:0000313" key="2">
    <source>
        <dbReference type="Proteomes" id="UP000805193"/>
    </source>
</evidence>
<gene>
    <name evidence="1" type="ORF">HPB47_028287</name>
</gene>
<organism evidence="1 2">
    <name type="scientific">Ixodes persulcatus</name>
    <name type="common">Taiga tick</name>
    <dbReference type="NCBI Taxonomy" id="34615"/>
    <lineage>
        <taxon>Eukaryota</taxon>
        <taxon>Metazoa</taxon>
        <taxon>Ecdysozoa</taxon>
        <taxon>Arthropoda</taxon>
        <taxon>Chelicerata</taxon>
        <taxon>Arachnida</taxon>
        <taxon>Acari</taxon>
        <taxon>Parasitiformes</taxon>
        <taxon>Ixodida</taxon>
        <taxon>Ixodoidea</taxon>
        <taxon>Ixodidae</taxon>
        <taxon>Ixodinae</taxon>
        <taxon>Ixodes</taxon>
    </lineage>
</organism>
<proteinExistence type="predicted"/>
<keyword evidence="2" id="KW-1185">Reference proteome</keyword>
<dbReference type="EMBL" id="JABSTQ010009968">
    <property type="protein sequence ID" value="KAG0424500.1"/>
    <property type="molecule type" value="Genomic_DNA"/>
</dbReference>
<reference evidence="1 2" key="1">
    <citation type="journal article" date="2020" name="Cell">
        <title>Large-Scale Comparative Analyses of Tick Genomes Elucidate Their Genetic Diversity and Vector Capacities.</title>
        <authorList>
            <consortium name="Tick Genome and Microbiome Consortium (TIGMIC)"/>
            <person name="Jia N."/>
            <person name="Wang J."/>
            <person name="Shi W."/>
            <person name="Du L."/>
            <person name="Sun Y."/>
            <person name="Zhan W."/>
            <person name="Jiang J.F."/>
            <person name="Wang Q."/>
            <person name="Zhang B."/>
            <person name="Ji P."/>
            <person name="Bell-Sakyi L."/>
            <person name="Cui X.M."/>
            <person name="Yuan T.T."/>
            <person name="Jiang B.G."/>
            <person name="Yang W.F."/>
            <person name="Lam T.T."/>
            <person name="Chang Q.C."/>
            <person name="Ding S.J."/>
            <person name="Wang X.J."/>
            <person name="Zhu J.G."/>
            <person name="Ruan X.D."/>
            <person name="Zhao L."/>
            <person name="Wei J.T."/>
            <person name="Ye R.Z."/>
            <person name="Que T.C."/>
            <person name="Du C.H."/>
            <person name="Zhou Y.H."/>
            <person name="Cheng J.X."/>
            <person name="Dai P.F."/>
            <person name="Guo W.B."/>
            <person name="Han X.H."/>
            <person name="Huang E.J."/>
            <person name="Li L.F."/>
            <person name="Wei W."/>
            <person name="Gao Y.C."/>
            <person name="Liu J.Z."/>
            <person name="Shao H.Z."/>
            <person name="Wang X."/>
            <person name="Wang C.C."/>
            <person name="Yang T.C."/>
            <person name="Huo Q.B."/>
            <person name="Li W."/>
            <person name="Chen H.Y."/>
            <person name="Chen S.E."/>
            <person name="Zhou L.G."/>
            <person name="Ni X.B."/>
            <person name="Tian J.H."/>
            <person name="Sheng Y."/>
            <person name="Liu T."/>
            <person name="Pan Y.S."/>
            <person name="Xia L.Y."/>
            <person name="Li J."/>
            <person name="Zhao F."/>
            <person name="Cao W.C."/>
        </authorList>
    </citation>
    <scope>NUCLEOTIDE SEQUENCE [LARGE SCALE GENOMIC DNA]</scope>
    <source>
        <strain evidence="1">Iper-2018</strain>
    </source>
</reference>